<evidence type="ECO:0000256" key="1">
    <source>
        <dbReference type="SAM" id="MobiDB-lite"/>
    </source>
</evidence>
<dbReference type="Proteomes" id="UP001335648">
    <property type="component" value="Unassembled WGS sequence"/>
</dbReference>
<feature type="compositionally biased region" description="Polar residues" evidence="1">
    <location>
        <begin position="508"/>
        <end position="586"/>
    </location>
</feature>
<keyword evidence="3" id="KW-1185">Reference proteome</keyword>
<feature type="compositionally biased region" description="Polar residues" evidence="1">
    <location>
        <begin position="671"/>
        <end position="683"/>
    </location>
</feature>
<comment type="caution">
    <text evidence="2">The sequence shown here is derived from an EMBL/GenBank/DDBJ whole genome shotgun (WGS) entry which is preliminary data.</text>
</comment>
<feature type="compositionally biased region" description="Polar residues" evidence="1">
    <location>
        <begin position="693"/>
        <end position="710"/>
    </location>
</feature>
<feature type="compositionally biased region" description="Basic and acidic residues" evidence="1">
    <location>
        <begin position="587"/>
        <end position="611"/>
    </location>
</feature>
<feature type="compositionally biased region" description="Polar residues" evidence="1">
    <location>
        <begin position="632"/>
        <end position="664"/>
    </location>
</feature>
<feature type="compositionally biased region" description="Polar residues" evidence="1">
    <location>
        <begin position="477"/>
        <end position="486"/>
    </location>
</feature>
<accession>A0AAN8HD98</accession>
<protein>
    <submittedName>
        <fullName evidence="2">Uncharacterized protein</fullName>
    </submittedName>
</protein>
<feature type="compositionally biased region" description="Low complexity" evidence="1">
    <location>
        <begin position="60"/>
        <end position="74"/>
    </location>
</feature>
<sequence>MKTNSSTRDQIPLPCTATTLCPAERLHPSQTVGVAVVHRQFSSTTTTTASRQSHQAGFLSTSTSVQPSTSSGGSVHAWLPRPGAPMGANCSSTPYLTTADCQSSPAAMTALSHNQAKSRPPLSHTQLLPASAHGSSEPLVVPPHIVLLDQTRPDDQNVFHVHTADLQICLQIISDEQLALIEPHIERHSVSALSRRGGVEATLPEVIQNKPLTFDLELSESLPALGMERIKPAVKAELTEQEHVPQAAPSAECTHPEALGSSHRPHEGYTVTATRSSTGHVTSAAASLSEVKSGRGQSSEEEPSLSLSCCAEDHRRLGRGGPTSQTTPERLGQARLSILNNQAGNAGTLKDVEDASAYESRKLESGRIHPGQAPAAACADQLSRSLSSSSINKSEHPRQVKPQASFSCSYPVHTASSQTSELSQDVGRALHSEKPLAQIVPVSSSIPVDRPEDVPDVLRRSQSPAAGLIEEAKGPGESTQQGPAESTQQGPTEGTQQGPAEGTLQGPAESTQQGPAESTQQGPGESTQQGPGESTQQGPGESTQQGPAENTQQGPGESTQQGPARRQSGGTQRDQPKSHCTLTRSPDSTRSEADDIEVKGNAFEHSRHSEPRSPQTHSGVSEDPPQIKSDTRPPSLSTCPQALLETNSLYFPGSTLDQRTQSVCESDPEQDPSTGRQHAQSAVQPGPQRAAPCSQQDQKQSGQHPASTKCPSGLHQVCCSKALLGHEAWLPSEPAPHLRPEEDQDPAVEAANELRAQSSLCGGSALECAHGNQPAECVPVDGARPVQSGQEHTEDTSSSEDEGKLIIEL</sequence>
<dbReference type="AlphaFoldDB" id="A0AAN8HD98"/>
<dbReference type="EMBL" id="JAULUE010002047">
    <property type="protein sequence ID" value="KAK5911809.1"/>
    <property type="molecule type" value="Genomic_DNA"/>
</dbReference>
<reference evidence="2 3" key="1">
    <citation type="journal article" date="2023" name="Mol. Biol. Evol.">
        <title>Genomics of Secondarily Temperate Adaptation in the Only Non-Antarctic Icefish.</title>
        <authorList>
            <person name="Rivera-Colon A.G."/>
            <person name="Rayamajhi N."/>
            <person name="Minhas B.F."/>
            <person name="Madrigal G."/>
            <person name="Bilyk K.T."/>
            <person name="Yoon V."/>
            <person name="Hune M."/>
            <person name="Gregory S."/>
            <person name="Cheng C.H.C."/>
            <person name="Catchen J.M."/>
        </authorList>
    </citation>
    <scope>NUCLEOTIDE SEQUENCE [LARGE SCALE GENOMIC DNA]</scope>
    <source>
        <strain evidence="2">JC2023a</strain>
    </source>
</reference>
<feature type="compositionally biased region" description="Basic and acidic residues" evidence="1">
    <location>
        <begin position="791"/>
        <end position="809"/>
    </location>
</feature>
<feature type="compositionally biased region" description="Polar residues" evidence="1">
    <location>
        <begin position="271"/>
        <end position="286"/>
    </location>
</feature>
<feature type="compositionally biased region" description="Basic and acidic residues" evidence="1">
    <location>
        <begin position="449"/>
        <end position="459"/>
    </location>
</feature>
<evidence type="ECO:0000313" key="3">
    <source>
        <dbReference type="Proteomes" id="UP001335648"/>
    </source>
</evidence>
<organism evidence="2 3">
    <name type="scientific">Champsocephalus esox</name>
    <name type="common">pike icefish</name>
    <dbReference type="NCBI Taxonomy" id="159716"/>
    <lineage>
        <taxon>Eukaryota</taxon>
        <taxon>Metazoa</taxon>
        <taxon>Chordata</taxon>
        <taxon>Craniata</taxon>
        <taxon>Vertebrata</taxon>
        <taxon>Euteleostomi</taxon>
        <taxon>Actinopterygii</taxon>
        <taxon>Neopterygii</taxon>
        <taxon>Teleostei</taxon>
        <taxon>Neoteleostei</taxon>
        <taxon>Acanthomorphata</taxon>
        <taxon>Eupercaria</taxon>
        <taxon>Perciformes</taxon>
        <taxon>Notothenioidei</taxon>
        <taxon>Channichthyidae</taxon>
        <taxon>Champsocephalus</taxon>
    </lineage>
</organism>
<proteinExistence type="predicted"/>
<gene>
    <name evidence="2" type="ORF">CesoFtcFv8_001745</name>
</gene>
<feature type="region of interest" description="Disordered" evidence="1">
    <location>
        <begin position="361"/>
        <end position="404"/>
    </location>
</feature>
<feature type="region of interest" description="Disordered" evidence="1">
    <location>
        <begin position="45"/>
        <end position="74"/>
    </location>
</feature>
<evidence type="ECO:0000313" key="2">
    <source>
        <dbReference type="EMBL" id="KAK5911809.1"/>
    </source>
</evidence>
<name>A0AAN8HD98_9TELE</name>
<feature type="compositionally biased region" description="Low complexity" evidence="1">
    <location>
        <begin position="487"/>
        <end position="499"/>
    </location>
</feature>
<feature type="region of interest" description="Disordered" evidence="1">
    <location>
        <begin position="437"/>
        <end position="712"/>
    </location>
</feature>
<feature type="region of interest" description="Disordered" evidence="1">
    <location>
        <begin position="772"/>
        <end position="809"/>
    </location>
</feature>
<feature type="compositionally biased region" description="Polar residues" evidence="1">
    <location>
        <begin position="49"/>
        <end position="59"/>
    </location>
</feature>
<feature type="region of interest" description="Disordered" evidence="1">
    <location>
        <begin position="244"/>
        <end position="308"/>
    </location>
</feature>